<dbReference type="NCBIfam" id="NF005164">
    <property type="entry name" value="PRK06638.1-4"/>
    <property type="match status" value="1"/>
</dbReference>
<dbReference type="Pfam" id="PF00499">
    <property type="entry name" value="Oxidored_q3"/>
    <property type="match status" value="1"/>
</dbReference>
<comment type="subcellular location">
    <subcellularLocation>
        <location evidence="1">Mitochondrion membrane</location>
        <topology evidence="1">Multi-pass membrane protein</topology>
    </subcellularLocation>
</comment>
<comment type="function">
    <text evidence="1">Core subunit of the mitochondrial membrane respiratory chain NADH dehydrogenase (Complex I) which catalyzes electron transfer from NADH through the respiratory chain, using ubiquinone as an electron acceptor. Essential for the catalytic activity and assembly of complex I.</text>
</comment>
<keyword evidence="2" id="KW-0560">Oxidoreductase</keyword>
<keyword evidence="1" id="KW-0812">Transmembrane</keyword>
<comment type="similarity">
    <text evidence="1">Belongs to the complex I subunit 6 family.</text>
</comment>
<geneLocation type="mitochondrion" evidence="2"/>
<sequence>MCFNIQLFYLFSSLICVCAFSVIFSRNPIHSILFLVFLFFNAAALLILLGADFLAILFLIVYVGAVAVLFLFVVMMLSGKLIKTKINFFYGPLVILLAFIFLCEIFLIIEQNLNFLSSNIYFLNDILNPLFIWKDKIYCLSNVEIIGSVLYTYFFYFFIVGSLILLVAMIGAIVLTLYKRNDLKTQFIFKQAKKNFEASIQLTKNDS</sequence>
<dbReference type="InterPro" id="IPR001457">
    <property type="entry name" value="NADH_UbQ/plastoQ_OxRdtase_su6"/>
</dbReference>
<dbReference type="GO" id="GO:0031966">
    <property type="term" value="C:mitochondrial membrane"/>
    <property type="evidence" value="ECO:0007669"/>
    <property type="project" value="UniProtKB-SubCell"/>
</dbReference>
<gene>
    <name evidence="2" type="primary">nad6</name>
</gene>
<feature type="transmembrane region" description="Helical" evidence="1">
    <location>
        <begin position="55"/>
        <end position="77"/>
    </location>
</feature>
<keyword evidence="1" id="KW-0472">Membrane</keyword>
<dbReference type="Gene3D" id="1.20.120.1200">
    <property type="entry name" value="NADH-ubiquinone/plastoquinone oxidoreductase chain 6, subunit NuoJ"/>
    <property type="match status" value="1"/>
</dbReference>
<keyword evidence="1" id="KW-0679">Respiratory chain</keyword>
<dbReference type="RefSeq" id="NP_066474.1">
    <property type="nucleotide sequence ID" value="NC_002572.1"/>
</dbReference>
<feature type="transmembrane region" description="Helical" evidence="1">
    <location>
        <begin position="153"/>
        <end position="178"/>
    </location>
</feature>
<keyword evidence="1" id="KW-0813">Transport</keyword>
<dbReference type="PANTHER" id="PTHR33269">
    <property type="entry name" value="NADH-UBIQUINONE OXIDOREDUCTASE CHAIN 6"/>
    <property type="match status" value="1"/>
</dbReference>
<evidence type="ECO:0000313" key="2">
    <source>
        <dbReference type="EMBL" id="AAG17745.1"/>
    </source>
</evidence>
<accession>Q9G8V2</accession>
<keyword evidence="1" id="KW-0520">NAD</keyword>
<comment type="catalytic activity">
    <reaction evidence="1">
        <text>a ubiquinone + NADH + 5 H(+)(in) = a ubiquinol + NAD(+) + 4 H(+)(out)</text>
        <dbReference type="Rhea" id="RHEA:29091"/>
        <dbReference type="Rhea" id="RHEA-COMP:9565"/>
        <dbReference type="Rhea" id="RHEA-COMP:9566"/>
        <dbReference type="ChEBI" id="CHEBI:15378"/>
        <dbReference type="ChEBI" id="CHEBI:16389"/>
        <dbReference type="ChEBI" id="CHEBI:17976"/>
        <dbReference type="ChEBI" id="CHEBI:57540"/>
        <dbReference type="ChEBI" id="CHEBI:57945"/>
        <dbReference type="EC" id="7.1.1.2"/>
    </reaction>
</comment>
<name>Q9G8V2_RHDSA</name>
<keyword evidence="1" id="KW-1278">Translocase</keyword>
<keyword evidence="1 2" id="KW-0496">Mitochondrion</keyword>
<dbReference type="EC" id="7.1.1.2" evidence="1"/>
<dbReference type="InterPro" id="IPR042106">
    <property type="entry name" value="Nuo/plastoQ_OxRdtase_6_NuoJ"/>
</dbReference>
<dbReference type="PANTHER" id="PTHR33269:SF17">
    <property type="entry name" value="NADH-UBIQUINONE OXIDOREDUCTASE CHAIN 6"/>
    <property type="match status" value="1"/>
</dbReference>
<dbReference type="AlphaFoldDB" id="Q9G8V2"/>
<dbReference type="GeneID" id="801207"/>
<reference evidence="2" key="1">
    <citation type="submission" date="2000-07" db="EMBL/GenBank/DDBJ databases">
        <title>Algae with secondary chloroplasts have mitochondria that originate from the host.</title>
        <authorList>
            <person name="Burger G."/>
            <person name="Lang B.F."/>
            <person name="Maier U.G."/>
            <person name="McFadden G.I."/>
            <person name="Gray W.M.M.W."/>
        </authorList>
    </citation>
    <scope>NUCLEOTIDE SEQUENCE</scope>
</reference>
<feature type="transmembrane region" description="Helical" evidence="1">
    <location>
        <begin position="89"/>
        <end position="109"/>
    </location>
</feature>
<feature type="transmembrane region" description="Helical" evidence="1">
    <location>
        <begin position="32"/>
        <end position="49"/>
    </location>
</feature>
<keyword evidence="1" id="KW-1133">Transmembrane helix</keyword>
<keyword evidence="1" id="KW-0830">Ubiquinone</keyword>
<dbReference type="GO" id="GO:0008137">
    <property type="term" value="F:NADH dehydrogenase (ubiquinone) activity"/>
    <property type="evidence" value="ECO:0007669"/>
    <property type="project" value="UniProtKB-UniRule"/>
</dbReference>
<feature type="transmembrane region" description="Helical" evidence="1">
    <location>
        <begin position="6"/>
        <end position="25"/>
    </location>
</feature>
<proteinExistence type="inferred from homology"/>
<keyword evidence="1" id="KW-0249">Electron transport</keyword>
<evidence type="ECO:0000256" key="1">
    <source>
        <dbReference type="RuleBase" id="RU004430"/>
    </source>
</evidence>
<protein>
    <recommendedName>
        <fullName evidence="1">NADH-ubiquinone oxidoreductase chain 6</fullName>
        <ecNumber evidence="1">7.1.1.2</ecNumber>
    </recommendedName>
</protein>
<organism evidence="2">
    <name type="scientific">Rhodomonas salina</name>
    <name type="common">Pyrenomonas salina</name>
    <dbReference type="NCBI Taxonomy" id="3034"/>
    <lineage>
        <taxon>Eukaryota</taxon>
        <taxon>Cryptophyceae</taxon>
        <taxon>Pyrenomonadales</taxon>
        <taxon>Pyrenomonadaceae</taxon>
        <taxon>Rhodomonas</taxon>
    </lineage>
</organism>
<dbReference type="EMBL" id="AF288090">
    <property type="protein sequence ID" value="AAG17745.1"/>
    <property type="molecule type" value="Genomic_DNA"/>
</dbReference>
<dbReference type="GO" id="GO:0016491">
    <property type="term" value="F:oxidoreductase activity"/>
    <property type="evidence" value="ECO:0007669"/>
    <property type="project" value="UniProtKB-KW"/>
</dbReference>